<dbReference type="EMBL" id="CP001804">
    <property type="protein sequence ID" value="ACY16776.1"/>
    <property type="molecule type" value="Genomic_DNA"/>
</dbReference>
<dbReference type="STRING" id="502025.Hoch_4279"/>
<protein>
    <submittedName>
        <fullName evidence="1">Uncharacterized protein</fullName>
    </submittedName>
</protein>
<dbReference type="AlphaFoldDB" id="D0LM70"/>
<keyword evidence="2" id="KW-1185">Reference proteome</keyword>
<name>D0LM70_HALO1</name>
<accession>D0LM70</accession>
<dbReference type="HOGENOM" id="CLU_2522936_0_0_7"/>
<dbReference type="KEGG" id="hoh:Hoch_4279"/>
<dbReference type="Proteomes" id="UP000001880">
    <property type="component" value="Chromosome"/>
</dbReference>
<proteinExistence type="predicted"/>
<dbReference type="RefSeq" id="WP_012829374.1">
    <property type="nucleotide sequence ID" value="NC_013440.1"/>
</dbReference>
<sequence length="84" mass="9568">MSHGEQPARRHELPALAQRCDVDGIQFTARCYRVDSRQLRYEIILEGGGQIAIVDVPRRDGRILDQRIQQALTGFAATILSRRH</sequence>
<organism evidence="1 2">
    <name type="scientific">Haliangium ochraceum (strain DSM 14365 / JCM 11303 / SMP-2)</name>
    <dbReference type="NCBI Taxonomy" id="502025"/>
    <lineage>
        <taxon>Bacteria</taxon>
        <taxon>Pseudomonadati</taxon>
        <taxon>Myxococcota</taxon>
        <taxon>Polyangia</taxon>
        <taxon>Haliangiales</taxon>
        <taxon>Kofleriaceae</taxon>
        <taxon>Haliangium</taxon>
    </lineage>
</organism>
<evidence type="ECO:0000313" key="1">
    <source>
        <dbReference type="EMBL" id="ACY16776.1"/>
    </source>
</evidence>
<evidence type="ECO:0000313" key="2">
    <source>
        <dbReference type="Proteomes" id="UP000001880"/>
    </source>
</evidence>
<reference evidence="1 2" key="1">
    <citation type="journal article" date="2010" name="Stand. Genomic Sci.">
        <title>Complete genome sequence of Haliangium ochraceum type strain (SMP-2).</title>
        <authorList>
            <consortium name="US DOE Joint Genome Institute (JGI-PGF)"/>
            <person name="Ivanova N."/>
            <person name="Daum C."/>
            <person name="Lang E."/>
            <person name="Abt B."/>
            <person name="Kopitz M."/>
            <person name="Saunders E."/>
            <person name="Lapidus A."/>
            <person name="Lucas S."/>
            <person name="Glavina Del Rio T."/>
            <person name="Nolan M."/>
            <person name="Tice H."/>
            <person name="Copeland A."/>
            <person name="Cheng J.F."/>
            <person name="Chen F."/>
            <person name="Bruce D."/>
            <person name="Goodwin L."/>
            <person name="Pitluck S."/>
            <person name="Mavromatis K."/>
            <person name="Pati A."/>
            <person name="Mikhailova N."/>
            <person name="Chen A."/>
            <person name="Palaniappan K."/>
            <person name="Land M."/>
            <person name="Hauser L."/>
            <person name="Chang Y.J."/>
            <person name="Jeffries C.D."/>
            <person name="Detter J.C."/>
            <person name="Brettin T."/>
            <person name="Rohde M."/>
            <person name="Goker M."/>
            <person name="Bristow J."/>
            <person name="Markowitz V."/>
            <person name="Eisen J.A."/>
            <person name="Hugenholtz P."/>
            <person name="Kyrpides N.C."/>
            <person name="Klenk H.P."/>
        </authorList>
    </citation>
    <scope>NUCLEOTIDE SEQUENCE [LARGE SCALE GENOMIC DNA]</scope>
    <source>
        <strain evidence="2">DSM 14365 / CIP 107738 / JCM 11303 / AJ 13395 / SMP-2</strain>
    </source>
</reference>
<gene>
    <name evidence="1" type="ordered locus">Hoch_4279</name>
</gene>